<keyword evidence="8" id="KW-1185">Reference proteome</keyword>
<feature type="DNA-binding region" description="OmpR/PhoB-type" evidence="4">
    <location>
        <begin position="135"/>
        <end position="235"/>
    </location>
</feature>
<dbReference type="Pfam" id="PF00486">
    <property type="entry name" value="Trans_reg_C"/>
    <property type="match status" value="1"/>
</dbReference>
<sequence length="236" mass="27139">MFNIAIVNNDKNSNSAYITALKEKKYVIRQMDLDELMKEISGIHAVFIMESAIENIGQTYEAIIKTRSLSNCFIWILSKEATKINRIIHLQLGADGTFDNENDLEEFSLYIMKTLERRAGGQESQESIGFTSRSEEGANAFDIRLISGNSSVKIDGKDEVTLTRLEFRTLELLLKRKGEAVTYEELYENVWGEEEGDKKYRVANLVFHLRKKLNDDSFKSKYIRTVRSKGYMFPSC</sequence>
<dbReference type="GO" id="GO:0000160">
    <property type="term" value="P:phosphorelay signal transduction system"/>
    <property type="evidence" value="ECO:0007669"/>
    <property type="project" value="InterPro"/>
</dbReference>
<dbReference type="GO" id="GO:0003677">
    <property type="term" value="F:DNA binding"/>
    <property type="evidence" value="ECO:0007669"/>
    <property type="project" value="UniProtKB-UniRule"/>
</dbReference>
<dbReference type="EMBL" id="CP013614">
    <property type="protein sequence ID" value="ALS01892.1"/>
    <property type="molecule type" value="Genomic_DNA"/>
</dbReference>
<feature type="domain" description="OmpR/PhoB-type" evidence="5">
    <location>
        <begin position="135"/>
        <end position="235"/>
    </location>
</feature>
<proteinExistence type="predicted"/>
<keyword evidence="1" id="KW-0805">Transcription regulation</keyword>
<dbReference type="SUPFAM" id="SSF46894">
    <property type="entry name" value="C-terminal effector domain of the bipartite response regulators"/>
    <property type="match status" value="1"/>
</dbReference>
<dbReference type="InterPro" id="IPR001867">
    <property type="entry name" value="OmpR/PhoB-type_DNA-bd"/>
</dbReference>
<name>A0A0S3KCE5_9ENTE</name>
<dbReference type="Gene3D" id="1.10.10.10">
    <property type="entry name" value="Winged helix-like DNA-binding domain superfamily/Winged helix DNA-binding domain"/>
    <property type="match status" value="1"/>
</dbReference>
<keyword evidence="2 4" id="KW-0238">DNA-binding</keyword>
<dbReference type="Proteomes" id="UP000065511">
    <property type="component" value="Chromosome"/>
</dbReference>
<evidence type="ECO:0000313" key="9">
    <source>
        <dbReference type="Proteomes" id="UP000183039"/>
    </source>
</evidence>
<gene>
    <name evidence="6" type="ORF">ATZ33_11025</name>
    <name evidence="7" type="ORF">RV15_GL003539</name>
</gene>
<organism evidence="7 9">
    <name type="scientific">Enterococcus silesiacus</name>
    <dbReference type="NCBI Taxonomy" id="332949"/>
    <lineage>
        <taxon>Bacteria</taxon>
        <taxon>Bacillati</taxon>
        <taxon>Bacillota</taxon>
        <taxon>Bacilli</taxon>
        <taxon>Lactobacillales</taxon>
        <taxon>Enterococcaceae</taxon>
        <taxon>Enterococcus</taxon>
    </lineage>
</organism>
<evidence type="ECO:0000313" key="7">
    <source>
        <dbReference type="EMBL" id="OJG92154.1"/>
    </source>
</evidence>
<evidence type="ECO:0000256" key="1">
    <source>
        <dbReference type="ARBA" id="ARBA00023015"/>
    </source>
</evidence>
<dbReference type="InterPro" id="IPR036388">
    <property type="entry name" value="WH-like_DNA-bd_sf"/>
</dbReference>
<dbReference type="InterPro" id="IPR016032">
    <property type="entry name" value="Sig_transdc_resp-reg_C-effctor"/>
</dbReference>
<evidence type="ECO:0000313" key="6">
    <source>
        <dbReference type="EMBL" id="ALS01892.1"/>
    </source>
</evidence>
<dbReference type="GO" id="GO:0006355">
    <property type="term" value="P:regulation of DNA-templated transcription"/>
    <property type="evidence" value="ECO:0007669"/>
    <property type="project" value="InterPro"/>
</dbReference>
<dbReference type="AlphaFoldDB" id="A0A0S3KCE5"/>
<keyword evidence="3" id="KW-0804">Transcription</keyword>
<dbReference type="OrthoDB" id="9787103at2"/>
<protein>
    <submittedName>
        <fullName evidence="6">Transcriptional regulator</fullName>
    </submittedName>
</protein>
<reference evidence="7 9" key="1">
    <citation type="submission" date="2014-12" db="EMBL/GenBank/DDBJ databases">
        <title>Draft genome sequences of 29 type strains of Enterococci.</title>
        <authorList>
            <person name="Zhong Z."/>
            <person name="Sun Z."/>
            <person name="Liu W."/>
            <person name="Zhang W."/>
            <person name="Zhang H."/>
        </authorList>
    </citation>
    <scope>NUCLEOTIDE SEQUENCE [LARGE SCALE GENOMIC DNA]</scope>
    <source>
        <strain evidence="7 9">DSM 22801</strain>
    </source>
</reference>
<dbReference type="SMART" id="SM00862">
    <property type="entry name" value="Trans_reg_C"/>
    <property type="match status" value="1"/>
</dbReference>
<evidence type="ECO:0000256" key="4">
    <source>
        <dbReference type="PROSITE-ProRule" id="PRU01091"/>
    </source>
</evidence>
<dbReference type="CDD" id="cd00383">
    <property type="entry name" value="trans_reg_C"/>
    <property type="match status" value="1"/>
</dbReference>
<dbReference type="EMBL" id="JXLC01000008">
    <property type="protein sequence ID" value="OJG92154.1"/>
    <property type="molecule type" value="Genomic_DNA"/>
</dbReference>
<dbReference type="RefSeq" id="WP_071877460.1">
    <property type="nucleotide sequence ID" value="NZ_JXLC01000008.1"/>
</dbReference>
<evidence type="ECO:0000256" key="2">
    <source>
        <dbReference type="ARBA" id="ARBA00023125"/>
    </source>
</evidence>
<accession>A0A0S3KCE5</accession>
<dbReference type="Proteomes" id="UP000183039">
    <property type="component" value="Unassembled WGS sequence"/>
</dbReference>
<dbReference type="KEGG" id="ess:ATZ33_11025"/>
<evidence type="ECO:0000313" key="8">
    <source>
        <dbReference type="Proteomes" id="UP000065511"/>
    </source>
</evidence>
<reference evidence="6 8" key="2">
    <citation type="submission" date="2015-12" db="EMBL/GenBank/DDBJ databases">
        <authorList>
            <person name="Lauer A."/>
            <person name="Humrighouse B."/>
            <person name="Loparev V."/>
            <person name="Shewmaker P.L."/>
            <person name="Whitney A.M."/>
            <person name="McLaughlin R.W."/>
        </authorList>
    </citation>
    <scope>NUCLEOTIDE SEQUENCE [LARGE SCALE GENOMIC DNA]</scope>
    <source>
        <strain evidence="6 8">LMG 23085</strain>
    </source>
</reference>
<dbReference type="PROSITE" id="PS51755">
    <property type="entry name" value="OMPR_PHOB"/>
    <property type="match status" value="1"/>
</dbReference>
<evidence type="ECO:0000256" key="3">
    <source>
        <dbReference type="ARBA" id="ARBA00023163"/>
    </source>
</evidence>
<evidence type="ECO:0000259" key="5">
    <source>
        <dbReference type="PROSITE" id="PS51755"/>
    </source>
</evidence>